<dbReference type="Pfam" id="PF01326">
    <property type="entry name" value="PPDK_N"/>
    <property type="match status" value="1"/>
</dbReference>
<evidence type="ECO:0000256" key="9">
    <source>
        <dbReference type="ARBA" id="ARBA00022842"/>
    </source>
</evidence>
<organism evidence="14 15">
    <name type="scientific">Cryptosporidium canis</name>
    <dbReference type="NCBI Taxonomy" id="195482"/>
    <lineage>
        <taxon>Eukaryota</taxon>
        <taxon>Sar</taxon>
        <taxon>Alveolata</taxon>
        <taxon>Apicomplexa</taxon>
        <taxon>Conoidasida</taxon>
        <taxon>Coccidia</taxon>
        <taxon>Eucoccidiorida</taxon>
        <taxon>Eimeriorina</taxon>
        <taxon>Cryptosporidiidae</taxon>
        <taxon>Cryptosporidium</taxon>
    </lineage>
</organism>
<comment type="similarity">
    <text evidence="2">Belongs to the PEP-utilizing enzyme family.</text>
</comment>
<gene>
    <name evidence="14" type="ORF">OJ252_272</name>
</gene>
<dbReference type="Proteomes" id="UP001071777">
    <property type="component" value="Unassembled WGS sequence"/>
</dbReference>
<keyword evidence="9" id="KW-0460">Magnesium</keyword>
<keyword evidence="15" id="KW-1185">Reference proteome</keyword>
<protein>
    <submittedName>
        <fullName evidence="14">R1-like alpha-glucan water dikinase</fullName>
    </submittedName>
</protein>
<comment type="cofactor">
    <cofactor evidence="1">
        <name>Mg(2+)</name>
        <dbReference type="ChEBI" id="CHEBI:18420"/>
    </cofactor>
</comment>
<dbReference type="PANTHER" id="PTHR46999:SF1">
    <property type="entry name" value="ALPHA-GLUCAN WATER DIKINASE 1, CHLOROPLASTIC"/>
    <property type="match status" value="1"/>
</dbReference>
<accession>A0ABQ8PE79</accession>
<keyword evidence="6" id="KW-0547">Nucleotide-binding</keyword>
<evidence type="ECO:0000256" key="7">
    <source>
        <dbReference type="ARBA" id="ARBA00022777"/>
    </source>
</evidence>
<keyword evidence="5" id="KW-0479">Metal-binding</keyword>
<dbReference type="Pfam" id="PF23166">
    <property type="entry name" value="Ig_N_CWD1"/>
    <property type="match status" value="1"/>
</dbReference>
<keyword evidence="4" id="KW-0808">Transferase</keyword>
<reference evidence="14" key="1">
    <citation type="submission" date="2022-10" db="EMBL/GenBank/DDBJ databases">
        <title>Adaptive evolution leads to modifications in subtelomeric GC content in a zoonotic Cryptosporidium species.</title>
        <authorList>
            <person name="Li J."/>
            <person name="Feng Y."/>
            <person name="Xiao L."/>
        </authorList>
    </citation>
    <scope>NUCLEOTIDE SEQUENCE</scope>
    <source>
        <strain evidence="14">25894</strain>
    </source>
</reference>
<evidence type="ECO:0000259" key="11">
    <source>
        <dbReference type="Pfam" id="PF01326"/>
    </source>
</evidence>
<dbReference type="Pfam" id="PF22973">
    <property type="entry name" value="GWD1_pHisD"/>
    <property type="match status" value="1"/>
</dbReference>
<evidence type="ECO:0000256" key="3">
    <source>
        <dbReference type="ARBA" id="ARBA00011738"/>
    </source>
</evidence>
<keyword evidence="10" id="KW-0119">Carbohydrate metabolism</keyword>
<evidence type="ECO:0000256" key="6">
    <source>
        <dbReference type="ARBA" id="ARBA00022741"/>
    </source>
</evidence>
<name>A0ABQ8PE79_9CRYT</name>
<dbReference type="Gene3D" id="3.30.1490.20">
    <property type="entry name" value="ATP-grasp fold, A domain"/>
    <property type="match status" value="1"/>
</dbReference>
<dbReference type="InterPro" id="IPR054481">
    <property type="entry name" value="GWD1_pHisD"/>
</dbReference>
<proteinExistence type="inferred from homology"/>
<comment type="subunit">
    <text evidence="3">Homodimer.</text>
</comment>
<evidence type="ECO:0000259" key="12">
    <source>
        <dbReference type="Pfam" id="PF22973"/>
    </source>
</evidence>
<evidence type="ECO:0000256" key="5">
    <source>
        <dbReference type="ARBA" id="ARBA00022723"/>
    </source>
</evidence>
<evidence type="ECO:0000259" key="13">
    <source>
        <dbReference type="Pfam" id="PF23166"/>
    </source>
</evidence>
<dbReference type="InterPro" id="IPR002192">
    <property type="entry name" value="PPDK_AMP/ATP-bd"/>
</dbReference>
<dbReference type="InterPro" id="IPR056301">
    <property type="entry name" value="GWD-like_N_Ig"/>
</dbReference>
<feature type="domain" description="Alpha-glucan water dikinase phosphohistidine-like" evidence="12">
    <location>
        <begin position="1118"/>
        <end position="1220"/>
    </location>
</feature>
<keyword evidence="7" id="KW-0418">Kinase</keyword>
<evidence type="ECO:0000313" key="15">
    <source>
        <dbReference type="Proteomes" id="UP001071777"/>
    </source>
</evidence>
<feature type="domain" description="Alpha-glucan water dikinase-like N-terminal Ig-like" evidence="13">
    <location>
        <begin position="14"/>
        <end position="108"/>
    </location>
</feature>
<evidence type="ECO:0000256" key="8">
    <source>
        <dbReference type="ARBA" id="ARBA00022840"/>
    </source>
</evidence>
<dbReference type="InterPro" id="IPR013815">
    <property type="entry name" value="ATP_grasp_subdomain_1"/>
</dbReference>
<feature type="domain" description="Pyruvate phosphate dikinase AMP/ATP-binding" evidence="11">
    <location>
        <begin position="1394"/>
        <end position="1642"/>
    </location>
</feature>
<evidence type="ECO:0000313" key="14">
    <source>
        <dbReference type="EMBL" id="KAJ1615284.1"/>
    </source>
</evidence>
<dbReference type="PANTHER" id="PTHR46999">
    <property type="entry name" value="ALPHA-GLUCAN WATER DIKINASE 1, CHLOROPLASTIC-RELATED"/>
    <property type="match status" value="1"/>
</dbReference>
<evidence type="ECO:0000256" key="4">
    <source>
        <dbReference type="ARBA" id="ARBA00022679"/>
    </source>
</evidence>
<evidence type="ECO:0000256" key="1">
    <source>
        <dbReference type="ARBA" id="ARBA00001946"/>
    </source>
</evidence>
<keyword evidence="8" id="KW-0067">ATP-binding</keyword>
<evidence type="ECO:0000256" key="2">
    <source>
        <dbReference type="ARBA" id="ARBA00007837"/>
    </source>
</evidence>
<evidence type="ECO:0000256" key="10">
    <source>
        <dbReference type="ARBA" id="ARBA00023277"/>
    </source>
</evidence>
<sequence>MEGDNTQPSQLYSFNCSDGGKVQVSLKLEGERKTLIISFKYISSRSSNFPIILHWGIVQNSKSKWTQPINCLFLSNGTTPEKNNDGISCRTELVPSDDFINYYGEITLDLFHLKSSHKRTSIKKSEQNGIENCEHLLEWLHSENKEWGISFVLYSILGCSNNQQQYQSERLWIKDFDRNNSDFFVPVGRELFFLDWIDLIVSDDLYKELIKTPQVNIDSYNKSVLSRFQISERCVQITINDIKVHSHHDFTSDNNIVWTISSKINRDENNNKLFAVIIYTSMSHSLTKSDSELPSRGYELILHFGFTKSMKKIDWVSPYKYSKYQNFSKFSEVNNRAAEINFVRMKNYSKCKLVFPIEILTLFEGFVFVIRQNQVSNNTTKWVKSERNADFAIMLPNCTYLTKENSIESSETKEKKSPNWSSNLKRFVSATQHSTEEFLKYNLIKHESIIINKIIDLSEGIGKLHAISALKDESIIIKLKTISKRKLILHCGLLESAYRGKRKWRSLPKDCLSAMSTQLSEATDVDMPIVDFVDESIFEQEIQIQIREINSNVGPFVCVFKTMDEHGIFCWHKEGSKDIEIPTSIQNTSMSDWKGLWSDVISSIIRAEVEWESITLMHRYNFMDQIIKKCSADFINETYKNIFDSSEILWYQCKTNNYFENKNNSLRTVNCDNVKDAIFRGEEFWGWIMIWMRFNSLGLLDWQRNYNTAPRLLAHSAETASNTVISKWVDMPIYRYQIRLIIQTIIRGGSRGQEVRDRILQIMHKNRIPEEHGTFYEQWHQKLHNNTTPDDVGICRSIIAYLRSNGSEEIFSKVLHEQGLSWEKIGSYERPITSKPYIPSCIDINELASDFEQYLEILVDVHEALNLQRSFHYSREYLNDKTKNICTSIIFGENKRFDNTVDLSILHDRLMAINKAREEILNLIYDLHGGNTSSSNSSNCIAIKEIMYLDLGLENLQCMFIQTISTINNNHDNITHLIDEMNSLIWILFGHDPCNKELEAIIFDWRMFQKFKHTSENYHQILKSLLDRLQLFIGALMDTIFANWNPKATFFGESIGLNKDDPIVEHFMDEVLRSTLIYTISLQIKRINMYLLSKSNPNELNDWQLISYNPSWSDNQTFTGIFKKVNRITDLLEDPYKKIVSCSSISGEEDIPMNVIGIILTNPESSPDMLSHLSVRARNMNVLLAVCQNPNIVFDHIYSLNEDEIIDIHVTSDQRLEINKNNKISDKSELASIRTFNQFKVKYKSKLYEFKNKIKEMKKWILLPDEMNSTNVGQKALNLVKLKKSLTPNSYKLPFFVPSCVSLPFGTLNQLINNHTFEKFNSQLSKLEEISVFESSEISKILENISHIIEYEVEPCEQLLEELISAMKMLEKIDIEDLKIDYTNAMIKSKIQKNSKSATLIWEKIKRVWMSVYRPISFINMKKIGWSLSNIYMSVVVQRLMNAKYAFVLHSQNPAHNESICLEEYDEMYGELVIGLGETLVSNTLGKSMGFTATRKKNSRNYTDTDFIQKINIVSFPSKSIAMFDIIHVDGGHSIQEYGLPCNFIFRSDSNAEDIEGFAGAGVFQSIQLIDPTCKYVKYMDQKIIIDSSYRNEIIKMLAVVAFYIQDEFDQIPQDIEGCIVEESTNIGSNSIKIAIVQSRPQV</sequence>
<dbReference type="EMBL" id="JAPCXB010000008">
    <property type="protein sequence ID" value="KAJ1615284.1"/>
    <property type="molecule type" value="Genomic_DNA"/>
</dbReference>
<dbReference type="Gene3D" id="3.30.470.20">
    <property type="entry name" value="ATP-grasp fold, B domain"/>
    <property type="match status" value="1"/>
</dbReference>
<comment type="caution">
    <text evidence="14">The sequence shown here is derived from an EMBL/GenBank/DDBJ whole genome shotgun (WGS) entry which is preliminary data.</text>
</comment>